<dbReference type="EMBL" id="JAACJM010000298">
    <property type="protein sequence ID" value="KAF5332946.1"/>
    <property type="molecule type" value="Genomic_DNA"/>
</dbReference>
<keyword evidence="2" id="KW-1185">Reference proteome</keyword>
<dbReference type="OrthoDB" id="5359219at2759"/>
<sequence>MYTFTPLYYVTNARIPAGGTRRFTYTVASPTNAIANSTDTTNTANAAPFAINIGNEASVDNVVAWIGGESKSDNVVIGPIGANFCSPPFNLPGQSGSFTFEGCGGTVWVNLNGNLFATCSSFSEDDACGISTFGHCV</sequence>
<evidence type="ECO:0000313" key="2">
    <source>
        <dbReference type="Proteomes" id="UP000559256"/>
    </source>
</evidence>
<protein>
    <submittedName>
        <fullName evidence="1">Uncharacterized protein</fullName>
    </submittedName>
</protein>
<dbReference type="Proteomes" id="UP000559256">
    <property type="component" value="Unassembled WGS sequence"/>
</dbReference>
<name>A0A8H5C0Y8_9AGAR</name>
<accession>A0A8H5C0Y8</accession>
<organism evidence="1 2">
    <name type="scientific">Tetrapyrgos nigripes</name>
    <dbReference type="NCBI Taxonomy" id="182062"/>
    <lineage>
        <taxon>Eukaryota</taxon>
        <taxon>Fungi</taxon>
        <taxon>Dikarya</taxon>
        <taxon>Basidiomycota</taxon>
        <taxon>Agaricomycotina</taxon>
        <taxon>Agaricomycetes</taxon>
        <taxon>Agaricomycetidae</taxon>
        <taxon>Agaricales</taxon>
        <taxon>Marasmiineae</taxon>
        <taxon>Marasmiaceae</taxon>
        <taxon>Tetrapyrgos</taxon>
    </lineage>
</organism>
<reference evidence="1 2" key="1">
    <citation type="journal article" date="2020" name="ISME J.">
        <title>Uncovering the hidden diversity of litter-decomposition mechanisms in mushroom-forming fungi.</title>
        <authorList>
            <person name="Floudas D."/>
            <person name="Bentzer J."/>
            <person name="Ahren D."/>
            <person name="Johansson T."/>
            <person name="Persson P."/>
            <person name="Tunlid A."/>
        </authorList>
    </citation>
    <scope>NUCLEOTIDE SEQUENCE [LARGE SCALE GENOMIC DNA]</scope>
    <source>
        <strain evidence="1 2">CBS 291.85</strain>
    </source>
</reference>
<gene>
    <name evidence="1" type="ORF">D9758_017897</name>
</gene>
<evidence type="ECO:0000313" key="1">
    <source>
        <dbReference type="EMBL" id="KAF5332946.1"/>
    </source>
</evidence>
<proteinExistence type="predicted"/>
<comment type="caution">
    <text evidence="1">The sequence shown here is derived from an EMBL/GenBank/DDBJ whole genome shotgun (WGS) entry which is preliminary data.</text>
</comment>
<dbReference type="AlphaFoldDB" id="A0A8H5C0Y8"/>